<sequence length="337" mass="39474">MTDQPLVSVVMPVYNASPYLAQSMQSILNQTYANFEFIIIDDGSTDDSLKVIEKYTDRRIQVYQHSQNQGVITALNQGFGMAKGKYIARMDADDYCEITRMEKQVHLMEAQPDTDLCGTWVAYITQHSKTITQLPVESEAIKAFLLWGNSIMHATTMFRRSFLLKHHLKFDQGFVHAEDYDLWTRCLAIAHFINIPEVLYYIRQNDQQVSVRFKALQIKNTQLIHQCQLQALGIKPTPQELDLHYACTRSELSQSVETLRQLSDWLLKLHRQNRAKQIYPEPAFTNLLKSIWSKHTTGQTHLGKRFFQLIGQNQLSLYHQWSHWQRFRFWLKCMLKL</sequence>
<dbReference type="SUPFAM" id="SSF53448">
    <property type="entry name" value="Nucleotide-diphospho-sugar transferases"/>
    <property type="match status" value="1"/>
</dbReference>
<name>A1ZLY5_MICM2</name>
<dbReference type="Proteomes" id="UP000004095">
    <property type="component" value="Unassembled WGS sequence"/>
</dbReference>
<dbReference type="InterPro" id="IPR001173">
    <property type="entry name" value="Glyco_trans_2-like"/>
</dbReference>
<dbReference type="AlphaFoldDB" id="A1ZLY5"/>
<dbReference type="GO" id="GO:0016758">
    <property type="term" value="F:hexosyltransferase activity"/>
    <property type="evidence" value="ECO:0007669"/>
    <property type="project" value="UniProtKB-ARBA"/>
</dbReference>
<comment type="caution">
    <text evidence="2">The sequence shown here is derived from an EMBL/GenBank/DDBJ whole genome shotgun (WGS) entry which is preliminary data.</text>
</comment>
<evidence type="ECO:0000313" key="2">
    <source>
        <dbReference type="EMBL" id="EAY28517.1"/>
    </source>
</evidence>
<dbReference type="Pfam" id="PF00535">
    <property type="entry name" value="Glycos_transf_2"/>
    <property type="match status" value="1"/>
</dbReference>
<dbReference type="InterPro" id="IPR029044">
    <property type="entry name" value="Nucleotide-diphossugar_trans"/>
</dbReference>
<dbReference type="PANTHER" id="PTHR22916:SF3">
    <property type="entry name" value="UDP-GLCNAC:BETAGAL BETA-1,3-N-ACETYLGLUCOSAMINYLTRANSFERASE-LIKE PROTEIN 1"/>
    <property type="match status" value="1"/>
</dbReference>
<dbReference type="PANTHER" id="PTHR22916">
    <property type="entry name" value="GLYCOSYLTRANSFERASE"/>
    <property type="match status" value="1"/>
</dbReference>
<protein>
    <submittedName>
        <fullName evidence="2">Glycosyl transferase domain protein</fullName>
    </submittedName>
</protein>
<evidence type="ECO:0000259" key="1">
    <source>
        <dbReference type="Pfam" id="PF00535"/>
    </source>
</evidence>
<dbReference type="OrthoDB" id="9815829at2"/>
<keyword evidence="3" id="KW-1185">Reference proteome</keyword>
<accession>A1ZLY5</accession>
<dbReference type="CDD" id="cd00761">
    <property type="entry name" value="Glyco_tranf_GTA_type"/>
    <property type="match status" value="1"/>
</dbReference>
<proteinExistence type="predicted"/>
<dbReference type="Gene3D" id="3.90.550.10">
    <property type="entry name" value="Spore Coat Polysaccharide Biosynthesis Protein SpsA, Chain A"/>
    <property type="match status" value="1"/>
</dbReference>
<dbReference type="eggNOG" id="COG1216">
    <property type="taxonomic scope" value="Bacteria"/>
</dbReference>
<gene>
    <name evidence="2" type="ORF">M23134_04364</name>
</gene>
<evidence type="ECO:0000313" key="3">
    <source>
        <dbReference type="Proteomes" id="UP000004095"/>
    </source>
</evidence>
<dbReference type="EMBL" id="AAWS01000015">
    <property type="protein sequence ID" value="EAY28517.1"/>
    <property type="molecule type" value="Genomic_DNA"/>
</dbReference>
<dbReference type="RefSeq" id="WP_002697743.1">
    <property type="nucleotide sequence ID" value="NZ_AAWS01000015.1"/>
</dbReference>
<feature type="domain" description="Glycosyltransferase 2-like" evidence="1">
    <location>
        <begin position="8"/>
        <end position="165"/>
    </location>
</feature>
<organism evidence="2 3">
    <name type="scientific">Microscilla marina ATCC 23134</name>
    <dbReference type="NCBI Taxonomy" id="313606"/>
    <lineage>
        <taxon>Bacteria</taxon>
        <taxon>Pseudomonadati</taxon>
        <taxon>Bacteroidota</taxon>
        <taxon>Cytophagia</taxon>
        <taxon>Cytophagales</taxon>
        <taxon>Microscillaceae</taxon>
        <taxon>Microscilla</taxon>
    </lineage>
</organism>
<reference evidence="2 3" key="1">
    <citation type="submission" date="2007-01" db="EMBL/GenBank/DDBJ databases">
        <authorList>
            <person name="Haygood M."/>
            <person name="Podell S."/>
            <person name="Anderson C."/>
            <person name="Hopkinson B."/>
            <person name="Roe K."/>
            <person name="Barbeau K."/>
            <person name="Gaasterland T."/>
            <person name="Ferriera S."/>
            <person name="Johnson J."/>
            <person name="Kravitz S."/>
            <person name="Beeson K."/>
            <person name="Sutton G."/>
            <person name="Rogers Y.-H."/>
            <person name="Friedman R."/>
            <person name="Frazier M."/>
            <person name="Venter J.C."/>
        </authorList>
    </citation>
    <scope>NUCLEOTIDE SEQUENCE [LARGE SCALE GENOMIC DNA]</scope>
    <source>
        <strain evidence="2 3">ATCC 23134</strain>
    </source>
</reference>
<keyword evidence="2" id="KW-0808">Transferase</keyword>